<keyword evidence="1" id="KW-1133">Transmembrane helix</keyword>
<feature type="transmembrane region" description="Helical" evidence="1">
    <location>
        <begin position="243"/>
        <end position="264"/>
    </location>
</feature>
<evidence type="ECO:0000313" key="3">
    <source>
        <dbReference type="Proteomes" id="UP000232196"/>
    </source>
</evidence>
<feature type="transmembrane region" description="Helical" evidence="1">
    <location>
        <begin position="158"/>
        <end position="188"/>
    </location>
</feature>
<dbReference type="OrthoDB" id="345548at2"/>
<keyword evidence="3" id="KW-1185">Reference proteome</keyword>
<dbReference type="Proteomes" id="UP000232196">
    <property type="component" value="Unassembled WGS sequence"/>
</dbReference>
<dbReference type="RefSeq" id="WP_100707442.1">
    <property type="nucleotide sequence ID" value="NZ_NPDL01000006.1"/>
</dbReference>
<dbReference type="AlphaFoldDB" id="A0A2M9XAN3"/>
<keyword evidence="1" id="KW-0812">Transmembrane</keyword>
<name>A0A2M9XAN3_9LEPT</name>
<dbReference type="EMBL" id="NPDN01000007">
    <property type="protein sequence ID" value="PJZ24746.1"/>
    <property type="molecule type" value="Genomic_DNA"/>
</dbReference>
<feature type="transmembrane region" description="Helical" evidence="1">
    <location>
        <begin position="209"/>
        <end position="231"/>
    </location>
</feature>
<evidence type="ECO:0000313" key="2">
    <source>
        <dbReference type="EMBL" id="PJZ24746.1"/>
    </source>
</evidence>
<accession>A0A2M9XAN3</accession>
<evidence type="ECO:0000256" key="1">
    <source>
        <dbReference type="SAM" id="Phobius"/>
    </source>
</evidence>
<reference evidence="2 3" key="1">
    <citation type="submission" date="2017-07" db="EMBL/GenBank/DDBJ databases">
        <title>Leptospira spp. isolated from tropical soils.</title>
        <authorList>
            <person name="Thibeaux R."/>
            <person name="Iraola G."/>
            <person name="Ferres I."/>
            <person name="Bierque E."/>
            <person name="Girault D."/>
            <person name="Soupe-Gilbert M.-E."/>
            <person name="Picardeau M."/>
            <person name="Goarant C."/>
        </authorList>
    </citation>
    <scope>NUCLEOTIDE SEQUENCE [LARGE SCALE GENOMIC DNA]</scope>
    <source>
        <strain evidence="2 3">MCA1-C-A1</strain>
    </source>
</reference>
<proteinExistence type="predicted"/>
<feature type="transmembrane region" description="Helical" evidence="1">
    <location>
        <begin position="276"/>
        <end position="295"/>
    </location>
</feature>
<organism evidence="2 3">
    <name type="scientific">Leptospira hartskeerlii</name>
    <dbReference type="NCBI Taxonomy" id="2023177"/>
    <lineage>
        <taxon>Bacteria</taxon>
        <taxon>Pseudomonadati</taxon>
        <taxon>Spirochaetota</taxon>
        <taxon>Spirochaetia</taxon>
        <taxon>Leptospirales</taxon>
        <taxon>Leptospiraceae</taxon>
        <taxon>Leptospira</taxon>
    </lineage>
</organism>
<keyword evidence="1" id="KW-0472">Membrane</keyword>
<feature type="transmembrane region" description="Helical" evidence="1">
    <location>
        <begin position="80"/>
        <end position="102"/>
    </location>
</feature>
<feature type="transmembrane region" description="Helical" evidence="1">
    <location>
        <begin position="12"/>
        <end position="31"/>
    </location>
</feature>
<feature type="transmembrane region" description="Helical" evidence="1">
    <location>
        <begin position="123"/>
        <end position="146"/>
    </location>
</feature>
<gene>
    <name evidence="2" type="ORF">CH357_14260</name>
</gene>
<protein>
    <submittedName>
        <fullName evidence="2">Uncharacterized protein</fullName>
    </submittedName>
</protein>
<comment type="caution">
    <text evidence="2">The sequence shown here is derived from an EMBL/GenBank/DDBJ whole genome shotgun (WGS) entry which is preliminary data.</text>
</comment>
<sequence length="443" mass="50639">MDLERNRKANPALILLSTLFLTGLLTLLYSWHGDPSNGESFRTLAELRSLSEDGKFFSFQEPLPFLLLSFWKSIFGLNYIPAYLSFAAFFLSLGVHLCAYIMERESWKLNHYLFCYLAAINPFSYLVPLNMLGELVSFSFLLVLFLSFRMETVVDLLILVSCTVLGFFSHFTFFLIGFTIFVIKAGTVGIREKKKQQSVFFKRRNLPKLFLFGYLSVLVLGIILLGNLNFYGAHSFAYMGGAVWKYLLGFGSFILILFVGNFLLRSEKELNSIPASIGIFALIAVSGYFTIRPILGVDKLKLNSLAKDITSLKGRLIVDQDERIYVSPETSAYLYFISKQKTHFTSYPEMREKDYILLSEVWAVDRKLLQREVKAKNTPYLFLSGERVLINGFLWKRIQTDPSLKTLKTRSIEAKSELSDQKGYDDLKAFFISWLSSSKAPDV</sequence>